<proteinExistence type="inferred from homology"/>
<dbReference type="PANTHER" id="PTHR46886">
    <property type="entry name" value="INSULIN-LIKE GROWTH FACTOR II"/>
    <property type="match status" value="1"/>
</dbReference>
<feature type="transmembrane region" description="Helical" evidence="7">
    <location>
        <begin position="103"/>
        <end position="122"/>
    </location>
</feature>
<dbReference type="PANTHER" id="PTHR46886:SF1">
    <property type="entry name" value="INSULIN-LIKE GROWTH FACTOR II"/>
    <property type="match status" value="1"/>
</dbReference>
<evidence type="ECO:0000259" key="8">
    <source>
        <dbReference type="SMART" id="SM00078"/>
    </source>
</evidence>
<evidence type="ECO:0000313" key="9">
    <source>
        <dbReference type="EMBL" id="KYN15449.1"/>
    </source>
</evidence>
<dbReference type="PRINTS" id="PR00276">
    <property type="entry name" value="INSULINFAMLY"/>
</dbReference>
<dbReference type="GO" id="GO:0005159">
    <property type="term" value="F:insulin-like growth factor receptor binding"/>
    <property type="evidence" value="ECO:0007669"/>
    <property type="project" value="TreeGrafter"/>
</dbReference>
<dbReference type="PROSITE" id="PS00262">
    <property type="entry name" value="INSULIN"/>
    <property type="match status" value="1"/>
</dbReference>
<dbReference type="GO" id="GO:0043410">
    <property type="term" value="P:positive regulation of MAPK cascade"/>
    <property type="evidence" value="ECO:0007669"/>
    <property type="project" value="TreeGrafter"/>
</dbReference>
<keyword evidence="10" id="KW-1185">Reference proteome</keyword>
<keyword evidence="7" id="KW-1133">Transmembrane helix</keyword>
<reference evidence="9 10" key="1">
    <citation type="submission" date="2015-09" db="EMBL/GenBank/DDBJ databases">
        <title>Trachymyrmex cornetzi WGS genome.</title>
        <authorList>
            <person name="Nygaard S."/>
            <person name="Hu H."/>
            <person name="Boomsma J."/>
            <person name="Zhang G."/>
        </authorList>
    </citation>
    <scope>NUCLEOTIDE SEQUENCE [LARGE SCALE GENOMIC DNA]</scope>
    <source>
        <strain evidence="9">Tcor2-1</strain>
        <tissue evidence="9">Whole body</tissue>
    </source>
</reference>
<keyword evidence="5" id="KW-0732">Signal</keyword>
<comment type="subcellular location">
    <subcellularLocation>
        <location evidence="1">Secreted</location>
    </subcellularLocation>
</comment>
<sequence>VKRNRNFTDFATGYGKECMYFELLMWRVKCAPFPEVRANRRVAFAYLNNKYIYIYNNSVGECDYERCDIEVRFEISRLLEVPERAASSTTFEFSMMIRSSDRVMNEAVLLTALIFLSVLYAADADNVIFKKSHQRMQKLCSRKLSDALQVMCRDRGYNEPFYSNEDESRIDPGPGLVEECCYHQCTYEQMEQYCKPLPAEKRIDSRDVIDLSYIANLPHSTTKDLLEQHSQTEMDYAGDAIKRKVDDLKRGRHRGKSGRNNDGECKGKADAKKRHRGRHCKCRRRRLECRRAGKVLS</sequence>
<feature type="compositionally biased region" description="Basic and acidic residues" evidence="6">
    <location>
        <begin position="259"/>
        <end position="270"/>
    </location>
</feature>
<evidence type="ECO:0000256" key="4">
    <source>
        <dbReference type="ARBA" id="ARBA00022685"/>
    </source>
</evidence>
<dbReference type="GO" id="GO:0045944">
    <property type="term" value="P:positive regulation of transcription by RNA polymerase II"/>
    <property type="evidence" value="ECO:0007669"/>
    <property type="project" value="TreeGrafter"/>
</dbReference>
<comment type="similarity">
    <text evidence="2">Belongs to the insulin family.</text>
</comment>
<evidence type="ECO:0000256" key="6">
    <source>
        <dbReference type="SAM" id="MobiDB-lite"/>
    </source>
</evidence>
<dbReference type="Gene3D" id="1.10.100.10">
    <property type="entry name" value="Insulin-like"/>
    <property type="match status" value="1"/>
</dbReference>
<dbReference type="STRING" id="471704.A0A195DSF6"/>
<organism evidence="9 10">
    <name type="scientific">Trachymyrmex cornetzi</name>
    <dbReference type="NCBI Taxonomy" id="471704"/>
    <lineage>
        <taxon>Eukaryota</taxon>
        <taxon>Metazoa</taxon>
        <taxon>Ecdysozoa</taxon>
        <taxon>Arthropoda</taxon>
        <taxon>Hexapoda</taxon>
        <taxon>Insecta</taxon>
        <taxon>Pterygota</taxon>
        <taxon>Neoptera</taxon>
        <taxon>Endopterygota</taxon>
        <taxon>Hymenoptera</taxon>
        <taxon>Apocrita</taxon>
        <taxon>Aculeata</taxon>
        <taxon>Formicoidea</taxon>
        <taxon>Formicidae</taxon>
        <taxon>Myrmicinae</taxon>
        <taxon>Trachymyrmex</taxon>
    </lineage>
</organism>
<dbReference type="InterPro" id="IPR036438">
    <property type="entry name" value="Insulin-like_sf"/>
</dbReference>
<dbReference type="InterPro" id="IPR022352">
    <property type="entry name" value="Ins/IGF/rlx"/>
</dbReference>
<dbReference type="InterPro" id="IPR022353">
    <property type="entry name" value="Insulin_CS"/>
</dbReference>
<dbReference type="AlphaFoldDB" id="A0A195DSF6"/>
<feature type="domain" description="Insulin-like" evidence="8">
    <location>
        <begin position="137"/>
        <end position="194"/>
    </location>
</feature>
<dbReference type="GO" id="GO:0051147">
    <property type="term" value="P:regulation of muscle cell differentiation"/>
    <property type="evidence" value="ECO:0007669"/>
    <property type="project" value="TreeGrafter"/>
</dbReference>
<keyword evidence="7" id="KW-0812">Transmembrane</keyword>
<evidence type="ECO:0000256" key="3">
    <source>
        <dbReference type="ARBA" id="ARBA00022525"/>
    </source>
</evidence>
<evidence type="ECO:0000256" key="2">
    <source>
        <dbReference type="ARBA" id="ARBA00009034"/>
    </source>
</evidence>
<evidence type="ECO:0000256" key="7">
    <source>
        <dbReference type="SAM" id="Phobius"/>
    </source>
</evidence>
<dbReference type="SUPFAM" id="SSF56994">
    <property type="entry name" value="Insulin-like"/>
    <property type="match status" value="1"/>
</dbReference>
<gene>
    <name evidence="9" type="ORF">ALC57_12498</name>
</gene>
<evidence type="ECO:0000256" key="5">
    <source>
        <dbReference type="ARBA" id="ARBA00022729"/>
    </source>
</evidence>
<dbReference type="GO" id="GO:1905564">
    <property type="term" value="P:positive regulation of vascular endothelial cell proliferation"/>
    <property type="evidence" value="ECO:0007669"/>
    <property type="project" value="TreeGrafter"/>
</dbReference>
<dbReference type="SMART" id="SM00078">
    <property type="entry name" value="IlGF"/>
    <property type="match status" value="1"/>
</dbReference>
<keyword evidence="4" id="KW-0165">Cleavage on pair of basic residues</keyword>
<dbReference type="EMBL" id="KQ980581">
    <property type="protein sequence ID" value="KYN15449.1"/>
    <property type="molecule type" value="Genomic_DNA"/>
</dbReference>
<protein>
    <submittedName>
        <fullName evidence="9">Insulin-like growth factor II</fullName>
    </submittedName>
</protein>
<evidence type="ECO:0000313" key="10">
    <source>
        <dbReference type="Proteomes" id="UP000078492"/>
    </source>
</evidence>
<dbReference type="GO" id="GO:0046628">
    <property type="term" value="P:positive regulation of insulin receptor signaling pathway"/>
    <property type="evidence" value="ECO:0007669"/>
    <property type="project" value="TreeGrafter"/>
</dbReference>
<feature type="non-terminal residue" evidence="9">
    <location>
        <position position="1"/>
    </location>
</feature>
<keyword evidence="3" id="KW-0964">Secreted</keyword>
<dbReference type="Proteomes" id="UP000078492">
    <property type="component" value="Unassembled WGS sequence"/>
</dbReference>
<dbReference type="GO" id="GO:0005179">
    <property type="term" value="F:hormone activity"/>
    <property type="evidence" value="ECO:0007669"/>
    <property type="project" value="InterPro"/>
</dbReference>
<dbReference type="GO" id="GO:0005615">
    <property type="term" value="C:extracellular space"/>
    <property type="evidence" value="ECO:0007669"/>
    <property type="project" value="TreeGrafter"/>
</dbReference>
<keyword evidence="7" id="KW-0472">Membrane</keyword>
<dbReference type="InterPro" id="IPR016179">
    <property type="entry name" value="Insulin-like"/>
</dbReference>
<name>A0A195DSF6_9HYME</name>
<dbReference type="GO" id="GO:0043539">
    <property type="term" value="F:protein serine/threonine kinase activator activity"/>
    <property type="evidence" value="ECO:0007669"/>
    <property type="project" value="TreeGrafter"/>
</dbReference>
<evidence type="ECO:0000256" key="1">
    <source>
        <dbReference type="ARBA" id="ARBA00004613"/>
    </source>
</evidence>
<feature type="region of interest" description="Disordered" evidence="6">
    <location>
        <begin position="244"/>
        <end position="270"/>
    </location>
</feature>
<accession>A0A195DSF6</accession>
<dbReference type="GO" id="GO:0008083">
    <property type="term" value="F:growth factor activity"/>
    <property type="evidence" value="ECO:0007669"/>
    <property type="project" value="TreeGrafter"/>
</dbReference>